<protein>
    <submittedName>
        <fullName evidence="5">Si:dkey-1k23.3</fullName>
    </submittedName>
</protein>
<proteinExistence type="inferred from homology"/>
<dbReference type="GO" id="GO:0042026">
    <property type="term" value="P:protein refolding"/>
    <property type="evidence" value="ECO:0007669"/>
    <property type="project" value="TreeGrafter"/>
</dbReference>
<dbReference type="GeneID" id="103397861"/>
<feature type="compositionally biased region" description="Basic and acidic residues" evidence="3">
    <location>
        <begin position="311"/>
        <end position="325"/>
    </location>
</feature>
<evidence type="ECO:0000313" key="6">
    <source>
        <dbReference type="Proteomes" id="UP000265120"/>
    </source>
</evidence>
<sequence length="367" mass="40508">MSDQTPTELQCGAYDRGVPWKLFRKWWPSSRNSSHDVGLPPSLEAGDAWWLSLAAATWPGFVPAPLFVPYMSRLSQQPGQKISKETCKWTVSLDVAHFSPTEIFLSVKDGFLVVEGKHEERQDEHGFIARSFTRKYRLAGEIVTAEITATLSADGILTVEAPVPEESVPTVTVIPIKVEMEGTDKTTCEQIHKEETLPELDPDITSAPQVPECTEDDVVESTAVETDQDQPGNITAAPEQPEEKTGPEEKEEKEEKEGEGEDKAQIDPKPFEDPLPSEPADDSDKESHQESSEQHKDLESQGSPNTDPPEQAEHGESSQSEEIKVEGVSGEAAKEIPPEEQELVKSPESEVSSQEQEASDIKDEHTE</sequence>
<dbReference type="InterPro" id="IPR001436">
    <property type="entry name" value="Alpha-crystallin/sHSP_animal"/>
</dbReference>
<evidence type="ECO:0000313" key="5">
    <source>
        <dbReference type="Ensembl" id="ENSCSEP00000032623.1"/>
    </source>
</evidence>
<dbReference type="PANTHER" id="PTHR45640:SF7">
    <property type="entry name" value="HEAT SHOCK PROTEIN BETA-1"/>
    <property type="match status" value="1"/>
</dbReference>
<dbReference type="OrthoDB" id="1431247at2759"/>
<reference evidence="5 6" key="1">
    <citation type="journal article" date="2014" name="Nat. Genet.">
        <title>Whole-genome sequence of a flatfish provides insights into ZW sex chromosome evolution and adaptation to a benthic lifestyle.</title>
        <authorList>
            <person name="Chen S."/>
            <person name="Zhang G."/>
            <person name="Shao C."/>
            <person name="Huang Q."/>
            <person name="Liu G."/>
            <person name="Zhang P."/>
            <person name="Song W."/>
            <person name="An N."/>
            <person name="Chalopin D."/>
            <person name="Volff J.N."/>
            <person name="Hong Y."/>
            <person name="Li Q."/>
            <person name="Sha Z."/>
            <person name="Zhou H."/>
            <person name="Xie M."/>
            <person name="Yu Q."/>
            <person name="Liu Y."/>
            <person name="Xiang H."/>
            <person name="Wang N."/>
            <person name="Wu K."/>
            <person name="Yang C."/>
            <person name="Zhou Q."/>
            <person name="Liao X."/>
            <person name="Yang L."/>
            <person name="Hu Q."/>
            <person name="Zhang J."/>
            <person name="Meng L."/>
            <person name="Jin L."/>
            <person name="Tian Y."/>
            <person name="Lian J."/>
            <person name="Yang J."/>
            <person name="Miao G."/>
            <person name="Liu S."/>
            <person name="Liang Z."/>
            <person name="Yan F."/>
            <person name="Li Y."/>
            <person name="Sun B."/>
            <person name="Zhang H."/>
            <person name="Zhang J."/>
            <person name="Zhu Y."/>
            <person name="Du M."/>
            <person name="Zhao Y."/>
            <person name="Schartl M."/>
            <person name="Tang Q."/>
            <person name="Wang J."/>
        </authorList>
    </citation>
    <scope>NUCLEOTIDE SEQUENCE</scope>
</reference>
<comment type="similarity">
    <text evidence="1 2">Belongs to the small heat shock protein (HSP20) family.</text>
</comment>
<reference evidence="5" key="2">
    <citation type="submission" date="2025-08" db="UniProtKB">
        <authorList>
            <consortium name="Ensembl"/>
        </authorList>
    </citation>
    <scope>IDENTIFICATION</scope>
</reference>
<evidence type="ECO:0000256" key="2">
    <source>
        <dbReference type="RuleBase" id="RU003616"/>
    </source>
</evidence>
<dbReference type="InterPro" id="IPR008978">
    <property type="entry name" value="HSP20-like_chaperone"/>
</dbReference>
<feature type="domain" description="SHSP" evidence="4">
    <location>
        <begin position="71"/>
        <end position="179"/>
    </location>
</feature>
<organism evidence="5 6">
    <name type="scientific">Cynoglossus semilaevis</name>
    <name type="common">Tongue sole</name>
    <dbReference type="NCBI Taxonomy" id="244447"/>
    <lineage>
        <taxon>Eukaryota</taxon>
        <taxon>Metazoa</taxon>
        <taxon>Chordata</taxon>
        <taxon>Craniata</taxon>
        <taxon>Vertebrata</taxon>
        <taxon>Euteleostomi</taxon>
        <taxon>Actinopterygii</taxon>
        <taxon>Neopterygii</taxon>
        <taxon>Teleostei</taxon>
        <taxon>Neoteleostei</taxon>
        <taxon>Acanthomorphata</taxon>
        <taxon>Carangaria</taxon>
        <taxon>Pleuronectiformes</taxon>
        <taxon>Pleuronectoidei</taxon>
        <taxon>Cynoglossidae</taxon>
        <taxon>Cynoglossinae</taxon>
        <taxon>Cynoglossus</taxon>
    </lineage>
</organism>
<feature type="compositionally biased region" description="Polar residues" evidence="3">
    <location>
        <begin position="223"/>
        <end position="233"/>
    </location>
</feature>
<dbReference type="KEGG" id="csem:103397861"/>
<dbReference type="GO" id="GO:0043066">
    <property type="term" value="P:negative regulation of apoptotic process"/>
    <property type="evidence" value="ECO:0007669"/>
    <property type="project" value="TreeGrafter"/>
</dbReference>
<feature type="compositionally biased region" description="Basic and acidic residues" evidence="3">
    <location>
        <begin position="332"/>
        <end position="348"/>
    </location>
</feature>
<dbReference type="GeneTree" id="ENSGT00940000155882"/>
<feature type="compositionally biased region" description="Basic and acidic residues" evidence="3">
    <location>
        <begin position="285"/>
        <end position="299"/>
    </location>
</feature>
<feature type="region of interest" description="Disordered" evidence="3">
    <location>
        <begin position="194"/>
        <end position="367"/>
    </location>
</feature>
<feature type="compositionally biased region" description="Basic and acidic residues" evidence="3">
    <location>
        <begin position="241"/>
        <end position="272"/>
    </location>
</feature>
<dbReference type="Ensembl" id="ENSCSET00000033044.1">
    <property type="protein sequence ID" value="ENSCSEP00000032623.1"/>
    <property type="gene ID" value="ENSCSEG00000020933.1"/>
</dbReference>
<name>A0A3P8WYY4_CYNSE</name>
<keyword evidence="6" id="KW-1185">Reference proteome</keyword>
<dbReference type="GO" id="GO:0005634">
    <property type="term" value="C:nucleus"/>
    <property type="evidence" value="ECO:0007669"/>
    <property type="project" value="TreeGrafter"/>
</dbReference>
<dbReference type="PANTHER" id="PTHR45640">
    <property type="entry name" value="HEAT SHOCK PROTEIN HSP-12.2-RELATED"/>
    <property type="match status" value="1"/>
</dbReference>
<accession>A0A3P8WYY4</accession>
<dbReference type="InParanoid" id="A0A3P8WYY4"/>
<dbReference type="RefSeq" id="XP_008334486.1">
    <property type="nucleotide sequence ID" value="XM_008336264.3"/>
</dbReference>
<dbReference type="GO" id="GO:0009408">
    <property type="term" value="P:response to heat"/>
    <property type="evidence" value="ECO:0007669"/>
    <property type="project" value="TreeGrafter"/>
</dbReference>
<evidence type="ECO:0000256" key="1">
    <source>
        <dbReference type="PROSITE-ProRule" id="PRU00285"/>
    </source>
</evidence>
<dbReference type="OMA" id="MSCGEYD"/>
<dbReference type="PRINTS" id="PR00299">
    <property type="entry name" value="ACRYSTALLIN"/>
</dbReference>
<reference evidence="5" key="3">
    <citation type="submission" date="2025-09" db="UniProtKB">
        <authorList>
            <consortium name="Ensembl"/>
        </authorList>
    </citation>
    <scope>IDENTIFICATION</scope>
</reference>
<evidence type="ECO:0000259" key="4">
    <source>
        <dbReference type="PROSITE" id="PS01031"/>
    </source>
</evidence>
<dbReference type="SUPFAM" id="SSF49764">
    <property type="entry name" value="HSP20-like chaperones"/>
    <property type="match status" value="1"/>
</dbReference>
<dbReference type="Gene3D" id="2.60.40.790">
    <property type="match status" value="1"/>
</dbReference>
<dbReference type="Proteomes" id="UP000265120">
    <property type="component" value="Chromosome Z"/>
</dbReference>
<dbReference type="InterPro" id="IPR002068">
    <property type="entry name" value="A-crystallin/Hsp20_dom"/>
</dbReference>
<dbReference type="PROSITE" id="PS01031">
    <property type="entry name" value="SHSP"/>
    <property type="match status" value="1"/>
</dbReference>
<dbReference type="GO" id="GO:0051082">
    <property type="term" value="F:unfolded protein binding"/>
    <property type="evidence" value="ECO:0007669"/>
    <property type="project" value="TreeGrafter"/>
</dbReference>
<dbReference type="AlphaFoldDB" id="A0A3P8WYY4"/>
<dbReference type="Pfam" id="PF00011">
    <property type="entry name" value="HSP20"/>
    <property type="match status" value="1"/>
</dbReference>
<evidence type="ECO:0000256" key="3">
    <source>
        <dbReference type="SAM" id="MobiDB-lite"/>
    </source>
</evidence>
<dbReference type="GO" id="GO:0005737">
    <property type="term" value="C:cytoplasm"/>
    <property type="evidence" value="ECO:0007669"/>
    <property type="project" value="TreeGrafter"/>
</dbReference>
<dbReference type="CDD" id="cd06526">
    <property type="entry name" value="metazoan_ACD"/>
    <property type="match status" value="1"/>
</dbReference>